<dbReference type="Proteomes" id="UP000003477">
    <property type="component" value="Unassembled WGS sequence"/>
</dbReference>
<comment type="caution">
    <text evidence="1">The sequence shown here is derived from an EMBL/GenBank/DDBJ whole genome shotgun (WGS) entry which is preliminary data.</text>
</comment>
<evidence type="ECO:0000313" key="1">
    <source>
        <dbReference type="EMBL" id="EHJ15203.1"/>
    </source>
</evidence>
<sequence>MFADTFREQKPPYLKERNTLTFKLALTIFKKEIHLILHSY</sequence>
<name>G5IXY1_CROWT</name>
<dbReference type="PATRIC" id="fig|423471.3.peg.123"/>
<organism evidence="1 2">
    <name type="scientific">Crocosphaera watsonii WH 0003</name>
    <dbReference type="NCBI Taxonomy" id="423471"/>
    <lineage>
        <taxon>Bacteria</taxon>
        <taxon>Bacillati</taxon>
        <taxon>Cyanobacteriota</taxon>
        <taxon>Cyanophyceae</taxon>
        <taxon>Oscillatoriophycideae</taxon>
        <taxon>Chroococcales</taxon>
        <taxon>Aphanothecaceae</taxon>
        <taxon>Crocosphaera</taxon>
    </lineage>
</organism>
<evidence type="ECO:0000313" key="2">
    <source>
        <dbReference type="Proteomes" id="UP000003477"/>
    </source>
</evidence>
<reference evidence="1 2" key="1">
    <citation type="journal article" date="2011" name="Front. Microbiol.">
        <title>Two Strains of Crocosphaera watsonii with Highly Conserved Genomes are Distinguished by Strain-Specific Features.</title>
        <authorList>
            <person name="Bench S.R."/>
            <person name="Ilikchyan I.N."/>
            <person name="Tripp H.J."/>
            <person name="Zehr J.P."/>
        </authorList>
    </citation>
    <scope>NUCLEOTIDE SEQUENCE [LARGE SCALE GENOMIC DNA]</scope>
    <source>
        <strain evidence="1 2">WH 0003</strain>
    </source>
</reference>
<dbReference type="EMBL" id="AESD01000022">
    <property type="protein sequence ID" value="EHJ15203.1"/>
    <property type="molecule type" value="Genomic_DNA"/>
</dbReference>
<dbReference type="AlphaFoldDB" id="G5IXY1"/>
<protein>
    <submittedName>
        <fullName evidence="1">Uncharacterized protein</fullName>
    </submittedName>
</protein>
<gene>
    <name evidence="1" type="ORF">CWATWH0003_0136</name>
</gene>
<accession>G5IXY1</accession>
<proteinExistence type="predicted"/>